<comment type="caution">
    <text evidence="1">The sequence shown here is derived from an EMBL/GenBank/DDBJ whole genome shotgun (WGS) entry which is preliminary data.</text>
</comment>
<dbReference type="STRING" id="48256.CLHUN_27170"/>
<evidence type="ECO:0000313" key="1">
    <source>
        <dbReference type="EMBL" id="OPX43372.1"/>
    </source>
</evidence>
<dbReference type="OrthoDB" id="9794183at2"/>
<dbReference type="InterPro" id="IPR014710">
    <property type="entry name" value="RmlC-like_jellyroll"/>
</dbReference>
<dbReference type="EMBL" id="MZGX01000018">
    <property type="protein sequence ID" value="OPX43372.1"/>
    <property type="molecule type" value="Genomic_DNA"/>
</dbReference>
<proteinExistence type="predicted"/>
<protein>
    <recommendedName>
        <fullName evidence="3">Cupin domain protein</fullName>
    </recommendedName>
</protein>
<dbReference type="Gene3D" id="2.60.120.10">
    <property type="entry name" value="Jelly Rolls"/>
    <property type="match status" value="1"/>
</dbReference>
<evidence type="ECO:0000313" key="2">
    <source>
        <dbReference type="Proteomes" id="UP000191554"/>
    </source>
</evidence>
<accession>A0A1V4SHF9</accession>
<evidence type="ECO:0008006" key="3">
    <source>
        <dbReference type="Google" id="ProtNLM"/>
    </source>
</evidence>
<dbReference type="AlphaFoldDB" id="A0A1V4SHF9"/>
<dbReference type="SUPFAM" id="SSF51182">
    <property type="entry name" value="RmlC-like cupins"/>
    <property type="match status" value="1"/>
</dbReference>
<organism evidence="1 2">
    <name type="scientific">Ruminiclostridium hungatei</name>
    <name type="common">Clostridium hungatei</name>
    <dbReference type="NCBI Taxonomy" id="48256"/>
    <lineage>
        <taxon>Bacteria</taxon>
        <taxon>Bacillati</taxon>
        <taxon>Bacillota</taxon>
        <taxon>Clostridia</taxon>
        <taxon>Eubacteriales</taxon>
        <taxon>Oscillospiraceae</taxon>
        <taxon>Ruminiclostridium</taxon>
    </lineage>
</organism>
<dbReference type="Proteomes" id="UP000191554">
    <property type="component" value="Unassembled WGS sequence"/>
</dbReference>
<reference evidence="1 2" key="1">
    <citation type="submission" date="2017-03" db="EMBL/GenBank/DDBJ databases">
        <title>Genome sequence of Clostridium hungatei DSM 14427.</title>
        <authorList>
            <person name="Poehlein A."/>
            <person name="Daniel R."/>
        </authorList>
    </citation>
    <scope>NUCLEOTIDE SEQUENCE [LARGE SCALE GENOMIC DNA]</scope>
    <source>
        <strain evidence="1 2">DSM 14427</strain>
    </source>
</reference>
<dbReference type="RefSeq" id="WP_080065173.1">
    <property type="nucleotide sequence ID" value="NZ_MZGX01000018.1"/>
</dbReference>
<gene>
    <name evidence="1" type="ORF">CLHUN_27170</name>
</gene>
<sequence>MDNVGIDFNSIEWKKWDKPGAVGRVKLVFANGKRIRLLELPAGFNEEKWCEIGHQGYVLSGVFTIMFEDSSYECRPGMGFVIPDGIKHRSKGMDDEKTVVFVVDEIGVDNIYGENK</sequence>
<keyword evidence="2" id="KW-1185">Reference proteome</keyword>
<dbReference type="InterPro" id="IPR011051">
    <property type="entry name" value="RmlC_Cupin_sf"/>
</dbReference>
<name>A0A1V4SHF9_RUMHU</name>